<dbReference type="EMBL" id="JAINUF010000014">
    <property type="protein sequence ID" value="KAJ8342767.1"/>
    <property type="molecule type" value="Genomic_DNA"/>
</dbReference>
<proteinExistence type="predicted"/>
<evidence type="ECO:0000313" key="2">
    <source>
        <dbReference type="Proteomes" id="UP001152622"/>
    </source>
</evidence>
<protein>
    <submittedName>
        <fullName evidence="1">Uncharacterized protein</fullName>
    </submittedName>
</protein>
<keyword evidence="2" id="KW-1185">Reference proteome</keyword>
<accession>A0A9Q1IK43</accession>
<reference evidence="1" key="1">
    <citation type="journal article" date="2023" name="Science">
        <title>Genome structures resolve the early diversification of teleost fishes.</title>
        <authorList>
            <person name="Parey E."/>
            <person name="Louis A."/>
            <person name="Montfort J."/>
            <person name="Bouchez O."/>
            <person name="Roques C."/>
            <person name="Iampietro C."/>
            <person name="Lluch J."/>
            <person name="Castinel A."/>
            <person name="Donnadieu C."/>
            <person name="Desvignes T."/>
            <person name="Floi Bucao C."/>
            <person name="Jouanno E."/>
            <person name="Wen M."/>
            <person name="Mejri S."/>
            <person name="Dirks R."/>
            <person name="Jansen H."/>
            <person name="Henkel C."/>
            <person name="Chen W.J."/>
            <person name="Zahm M."/>
            <person name="Cabau C."/>
            <person name="Klopp C."/>
            <person name="Thompson A.W."/>
            <person name="Robinson-Rechavi M."/>
            <person name="Braasch I."/>
            <person name="Lecointre G."/>
            <person name="Bobe J."/>
            <person name="Postlethwait J.H."/>
            <person name="Berthelot C."/>
            <person name="Roest Crollius H."/>
            <person name="Guiguen Y."/>
        </authorList>
    </citation>
    <scope>NUCLEOTIDE SEQUENCE</scope>
    <source>
        <strain evidence="1">WJC10195</strain>
    </source>
</reference>
<sequence length="90" mass="9740">MAKDQEAVESVMKAARGRRRLNPQTVRALILGLLPGRPQTPLRGRVLHHSAGQLDAREGKSPFKSIAADPEGDLVLHFTAGSGLSFDQEL</sequence>
<dbReference type="AlphaFoldDB" id="A0A9Q1IK43"/>
<comment type="caution">
    <text evidence="1">The sequence shown here is derived from an EMBL/GenBank/DDBJ whole genome shotgun (WGS) entry which is preliminary data.</text>
</comment>
<dbReference type="Proteomes" id="UP001152622">
    <property type="component" value="Chromosome 14"/>
</dbReference>
<gene>
    <name evidence="1" type="ORF">SKAU_G00326950</name>
</gene>
<organism evidence="1 2">
    <name type="scientific">Synaphobranchus kaupii</name>
    <name type="common">Kaup's arrowtooth eel</name>
    <dbReference type="NCBI Taxonomy" id="118154"/>
    <lineage>
        <taxon>Eukaryota</taxon>
        <taxon>Metazoa</taxon>
        <taxon>Chordata</taxon>
        <taxon>Craniata</taxon>
        <taxon>Vertebrata</taxon>
        <taxon>Euteleostomi</taxon>
        <taxon>Actinopterygii</taxon>
        <taxon>Neopterygii</taxon>
        <taxon>Teleostei</taxon>
        <taxon>Anguilliformes</taxon>
        <taxon>Synaphobranchidae</taxon>
        <taxon>Synaphobranchus</taxon>
    </lineage>
</organism>
<evidence type="ECO:0000313" key="1">
    <source>
        <dbReference type="EMBL" id="KAJ8342767.1"/>
    </source>
</evidence>
<name>A0A9Q1IK43_SYNKA</name>